<dbReference type="GO" id="GO:0030246">
    <property type="term" value="F:carbohydrate binding"/>
    <property type="evidence" value="ECO:0007669"/>
    <property type="project" value="TreeGrafter"/>
</dbReference>
<feature type="domain" description="Glycoside hydrolase family 2 catalytic" evidence="8">
    <location>
        <begin position="335"/>
        <end position="641"/>
    </location>
</feature>
<dbReference type="InterPro" id="IPR006101">
    <property type="entry name" value="Glyco_hydro_2"/>
</dbReference>
<keyword evidence="11" id="KW-1185">Reference proteome</keyword>
<feature type="domain" description="Glycosyl hydrolases family 2 sugar binding" evidence="9">
    <location>
        <begin position="45"/>
        <end position="223"/>
    </location>
</feature>
<accession>A0A913XIV9</accession>
<dbReference type="InterPro" id="IPR017853">
    <property type="entry name" value="GH"/>
</dbReference>
<dbReference type="PROSITE" id="PS00608">
    <property type="entry name" value="GLYCOSYL_HYDROL_F2_2"/>
    <property type="match status" value="1"/>
</dbReference>
<dbReference type="InterPro" id="IPR013783">
    <property type="entry name" value="Ig-like_fold"/>
</dbReference>
<dbReference type="Pfam" id="PF02837">
    <property type="entry name" value="Glyco_hydro_2_N"/>
    <property type="match status" value="1"/>
</dbReference>
<dbReference type="Gene3D" id="3.20.20.80">
    <property type="entry name" value="Glycosidases"/>
    <property type="match status" value="1"/>
</dbReference>
<dbReference type="Gene3D" id="2.60.120.260">
    <property type="entry name" value="Galactose-binding domain-like"/>
    <property type="match status" value="1"/>
</dbReference>
<evidence type="ECO:0000256" key="2">
    <source>
        <dbReference type="ARBA" id="ARBA00007401"/>
    </source>
</evidence>
<dbReference type="GO" id="GO:0019391">
    <property type="term" value="P:glucuronoside catabolic process"/>
    <property type="evidence" value="ECO:0007669"/>
    <property type="project" value="TreeGrafter"/>
</dbReference>
<dbReference type="NCBIfam" id="NF007538">
    <property type="entry name" value="PRK10150.1"/>
    <property type="match status" value="1"/>
</dbReference>
<dbReference type="RefSeq" id="XP_020905095.1">
    <property type="nucleotide sequence ID" value="XM_021049436.2"/>
</dbReference>
<evidence type="ECO:0000256" key="6">
    <source>
        <dbReference type="ARBA" id="ARBA00023295"/>
    </source>
</evidence>
<dbReference type="GeneID" id="110243346"/>
<evidence type="ECO:0000256" key="1">
    <source>
        <dbReference type="ARBA" id="ARBA00003025"/>
    </source>
</evidence>
<dbReference type="Proteomes" id="UP000887567">
    <property type="component" value="Unplaced"/>
</dbReference>
<dbReference type="InterPro" id="IPR036156">
    <property type="entry name" value="Beta-gal/glucu_dom_sf"/>
</dbReference>
<dbReference type="Gene3D" id="2.60.40.10">
    <property type="entry name" value="Immunoglobulins"/>
    <property type="match status" value="1"/>
</dbReference>
<dbReference type="InterPro" id="IPR006102">
    <property type="entry name" value="Ig-like_GH2"/>
</dbReference>
<dbReference type="FunFam" id="2.60.120.260:FF:000027">
    <property type="entry name" value="Beta-glucuronidase"/>
    <property type="match status" value="1"/>
</dbReference>
<dbReference type="SUPFAM" id="SSF51445">
    <property type="entry name" value="(Trans)glycosidases"/>
    <property type="match status" value="1"/>
</dbReference>
<dbReference type="OrthoDB" id="408532at2759"/>
<dbReference type="InterPro" id="IPR023232">
    <property type="entry name" value="Glyco_hydro_2_AS"/>
</dbReference>
<sequence>MIISRFTIIDFLFSSFTFLLVNARLIQGLLGKGILYPRDSESRQIKSLDGIWSFRADTSLHRSDGFELRWFDQALHQTGDVIPMPVPSSFNDITEMRWLKNFVGWVWYERQFYIPMAWSAQVDSLRIVLRFGSVNYYCKVWLNGNEITSHEGGHLPFEVEVTHYLDYSRSNRLTVAVNNTLTRNTIPPGEYQEDQDYIASQKYSFDFFNYAGIHRSVILYTTPPVFLSDISIATDYLYDAGIVKFFASVSNTAGHQVYDRGITMLYELLDHNRRLVTTVGGTGLLEGQLRVTNPSLWWPIGMGYKPAYLYTLQITTITNTTQDVYRLPVGIRSIRLLKTRFLINDAPFYFKGLGKHEDADFRGRGFDLPTLVKDFNLLKWFGANSFRTSHYPYSEETMNLADELGFVVIDECPAVGLSKLEYFNNHTFELHLRIMEELIQRDKNHPSVVMWSVANEPISHYEHVADYLRKIISFTKEEDIQQRPVTFVTNQTPYDAEKQEMASKYCDVISFNRYYGWYTFPGKTPKISNTLEWEMEEWFCRYGKPVLITEYGAEALAGLHREPSIMYTEEYQVDVMKHYFPVFDRLRYHYLIGEMIWSFADFATPESIKRIGGQNHKGVLTRQRQPKASAHVLRARYQSITLRTCHRCTGDELFDYLLQHRLHKRHSHKFEKPRLPALIREERVNTTIGRRSID</sequence>
<dbReference type="EC" id="3.2.1.31" evidence="3"/>
<evidence type="ECO:0000259" key="9">
    <source>
        <dbReference type="Pfam" id="PF02837"/>
    </source>
</evidence>
<protein>
    <recommendedName>
        <fullName evidence="4">Beta-glucuronidase</fullName>
        <ecNumber evidence="3">3.2.1.31</ecNumber>
    </recommendedName>
</protein>
<comment type="similarity">
    <text evidence="2">Belongs to the glycosyl hydrolase 2 family.</text>
</comment>
<evidence type="ECO:0000313" key="11">
    <source>
        <dbReference type="Proteomes" id="UP000887567"/>
    </source>
</evidence>
<reference evidence="10" key="1">
    <citation type="submission" date="2022-11" db="UniProtKB">
        <authorList>
            <consortium name="EnsemblMetazoa"/>
        </authorList>
    </citation>
    <scope>IDENTIFICATION</scope>
</reference>
<name>A0A913XIV9_EXADI</name>
<dbReference type="InterPro" id="IPR008979">
    <property type="entry name" value="Galactose-bd-like_sf"/>
</dbReference>
<dbReference type="Pfam" id="PF02836">
    <property type="entry name" value="Glyco_hydro_2_C"/>
    <property type="match status" value="1"/>
</dbReference>
<dbReference type="InterPro" id="IPR006103">
    <property type="entry name" value="Glyco_hydro_2_cat"/>
</dbReference>
<evidence type="ECO:0000256" key="4">
    <source>
        <dbReference type="ARBA" id="ARBA00016205"/>
    </source>
</evidence>
<evidence type="ECO:0000313" key="10">
    <source>
        <dbReference type="EnsemblMetazoa" id="XP_020905095.1"/>
    </source>
</evidence>
<dbReference type="EnsemblMetazoa" id="XM_021049436.2">
    <property type="protein sequence ID" value="XP_020905095.1"/>
    <property type="gene ID" value="LOC110243346"/>
</dbReference>
<keyword evidence="5" id="KW-0378">Hydrolase</keyword>
<comment type="function">
    <text evidence="1">Plays an important role in the degradation of dermatan and keratan sulfates.</text>
</comment>
<dbReference type="AlphaFoldDB" id="A0A913XIV9"/>
<evidence type="ECO:0000259" key="7">
    <source>
        <dbReference type="Pfam" id="PF00703"/>
    </source>
</evidence>
<proteinExistence type="inferred from homology"/>
<dbReference type="OMA" id="IHDHVGW"/>
<evidence type="ECO:0000256" key="5">
    <source>
        <dbReference type="ARBA" id="ARBA00022801"/>
    </source>
</evidence>
<dbReference type="PANTHER" id="PTHR10066">
    <property type="entry name" value="BETA-GLUCURONIDASE"/>
    <property type="match status" value="1"/>
</dbReference>
<evidence type="ECO:0000259" key="8">
    <source>
        <dbReference type="Pfam" id="PF02836"/>
    </source>
</evidence>
<dbReference type="FunFam" id="3.20.20.80:FF:000080">
    <property type="entry name" value="Beta-glucuronidase UidA"/>
    <property type="match status" value="1"/>
</dbReference>
<evidence type="ECO:0000256" key="3">
    <source>
        <dbReference type="ARBA" id="ARBA00012761"/>
    </source>
</evidence>
<dbReference type="SUPFAM" id="SSF49785">
    <property type="entry name" value="Galactose-binding domain-like"/>
    <property type="match status" value="1"/>
</dbReference>
<dbReference type="GO" id="GO:0005975">
    <property type="term" value="P:carbohydrate metabolic process"/>
    <property type="evidence" value="ECO:0007669"/>
    <property type="project" value="InterPro"/>
</dbReference>
<dbReference type="SUPFAM" id="SSF49303">
    <property type="entry name" value="beta-Galactosidase/glucuronidase domain"/>
    <property type="match status" value="1"/>
</dbReference>
<dbReference type="GO" id="GO:0004566">
    <property type="term" value="F:beta-glucuronidase activity"/>
    <property type="evidence" value="ECO:0007669"/>
    <property type="project" value="UniProtKB-EC"/>
</dbReference>
<dbReference type="PANTHER" id="PTHR10066:SF67">
    <property type="entry name" value="BETA-GLUCURONIDASE"/>
    <property type="match status" value="1"/>
</dbReference>
<feature type="domain" description="Glycoside hydrolase family 2 immunoglobulin-like beta-sandwich" evidence="7">
    <location>
        <begin position="226"/>
        <end position="332"/>
    </location>
</feature>
<dbReference type="Pfam" id="PF00703">
    <property type="entry name" value="Glyco_hydro_2"/>
    <property type="match status" value="1"/>
</dbReference>
<dbReference type="KEGG" id="epa:110243346"/>
<keyword evidence="6" id="KW-0326">Glycosidase</keyword>
<organism evidence="10 11">
    <name type="scientific">Exaiptasia diaphana</name>
    <name type="common">Tropical sea anemone</name>
    <name type="synonym">Aiptasia pulchella</name>
    <dbReference type="NCBI Taxonomy" id="2652724"/>
    <lineage>
        <taxon>Eukaryota</taxon>
        <taxon>Metazoa</taxon>
        <taxon>Cnidaria</taxon>
        <taxon>Anthozoa</taxon>
        <taxon>Hexacorallia</taxon>
        <taxon>Actiniaria</taxon>
        <taxon>Aiptasiidae</taxon>
        <taxon>Exaiptasia</taxon>
    </lineage>
</organism>
<dbReference type="PRINTS" id="PR00132">
    <property type="entry name" value="GLHYDRLASE2"/>
</dbReference>
<dbReference type="InterPro" id="IPR006104">
    <property type="entry name" value="Glyco_hydro_2_N"/>
</dbReference>